<feature type="non-terminal residue" evidence="1">
    <location>
        <position position="1"/>
    </location>
</feature>
<dbReference type="AlphaFoldDB" id="A0A699RYL7"/>
<comment type="caution">
    <text evidence="1">The sequence shown here is derived from an EMBL/GenBank/DDBJ whole genome shotgun (WGS) entry which is preliminary data.</text>
</comment>
<accession>A0A699RYL7</accession>
<sequence>QNSNDSPLLGVNTPRCDKDRLDLMELTIFLLPSDEKIRVEVSAVDLQVSAVSSKVFAVWSDELVMLT</sequence>
<organism evidence="1">
    <name type="scientific">Tanacetum cinerariifolium</name>
    <name type="common">Dalmatian daisy</name>
    <name type="synonym">Chrysanthemum cinerariifolium</name>
    <dbReference type="NCBI Taxonomy" id="118510"/>
    <lineage>
        <taxon>Eukaryota</taxon>
        <taxon>Viridiplantae</taxon>
        <taxon>Streptophyta</taxon>
        <taxon>Embryophyta</taxon>
        <taxon>Tracheophyta</taxon>
        <taxon>Spermatophyta</taxon>
        <taxon>Magnoliopsida</taxon>
        <taxon>eudicotyledons</taxon>
        <taxon>Gunneridae</taxon>
        <taxon>Pentapetalae</taxon>
        <taxon>asterids</taxon>
        <taxon>campanulids</taxon>
        <taxon>Asterales</taxon>
        <taxon>Asteraceae</taxon>
        <taxon>Asteroideae</taxon>
        <taxon>Anthemideae</taxon>
        <taxon>Anthemidinae</taxon>
        <taxon>Tanacetum</taxon>
    </lineage>
</organism>
<gene>
    <name evidence="1" type="ORF">Tci_860714</name>
</gene>
<reference evidence="1" key="1">
    <citation type="journal article" date="2019" name="Sci. Rep.">
        <title>Draft genome of Tanacetum cinerariifolium, the natural source of mosquito coil.</title>
        <authorList>
            <person name="Yamashiro T."/>
            <person name="Shiraishi A."/>
            <person name="Satake H."/>
            <person name="Nakayama K."/>
        </authorList>
    </citation>
    <scope>NUCLEOTIDE SEQUENCE</scope>
</reference>
<name>A0A699RYL7_TANCI</name>
<protein>
    <submittedName>
        <fullName evidence="1">Uncharacterized protein</fullName>
    </submittedName>
</protein>
<proteinExistence type="predicted"/>
<dbReference type="EMBL" id="BKCJ011117200">
    <property type="protein sequence ID" value="GFC88744.1"/>
    <property type="molecule type" value="Genomic_DNA"/>
</dbReference>
<evidence type="ECO:0000313" key="1">
    <source>
        <dbReference type="EMBL" id="GFC88744.1"/>
    </source>
</evidence>